<feature type="chain" id="PRO_5032360423" evidence="2">
    <location>
        <begin position="22"/>
        <end position="141"/>
    </location>
</feature>
<dbReference type="RefSeq" id="WP_169345943.1">
    <property type="nucleotide sequence ID" value="NZ_JABBJJ010000074.1"/>
</dbReference>
<keyword evidence="2" id="KW-0732">Signal</keyword>
<feature type="signal peptide" evidence="2">
    <location>
        <begin position="1"/>
        <end position="21"/>
    </location>
</feature>
<feature type="region of interest" description="Disordered" evidence="1">
    <location>
        <begin position="19"/>
        <end position="141"/>
    </location>
</feature>
<dbReference type="AlphaFoldDB" id="A0A848LGT1"/>
<gene>
    <name evidence="3" type="ORF">HG543_17575</name>
</gene>
<reference evidence="3 4" key="1">
    <citation type="submission" date="2020-04" db="EMBL/GenBank/DDBJ databases">
        <title>Draft genome of Pyxidicoccus fallax type strain.</title>
        <authorList>
            <person name="Whitworth D.E."/>
        </authorList>
    </citation>
    <scope>NUCLEOTIDE SEQUENCE [LARGE SCALE GENOMIC DNA]</scope>
    <source>
        <strain evidence="3 4">DSM 14698</strain>
    </source>
</reference>
<feature type="compositionally biased region" description="Low complexity" evidence="1">
    <location>
        <begin position="71"/>
        <end position="81"/>
    </location>
</feature>
<dbReference type="Proteomes" id="UP000518300">
    <property type="component" value="Unassembled WGS sequence"/>
</dbReference>
<comment type="caution">
    <text evidence="3">The sequence shown here is derived from an EMBL/GenBank/DDBJ whole genome shotgun (WGS) entry which is preliminary data.</text>
</comment>
<evidence type="ECO:0000313" key="4">
    <source>
        <dbReference type="Proteomes" id="UP000518300"/>
    </source>
</evidence>
<evidence type="ECO:0000256" key="1">
    <source>
        <dbReference type="SAM" id="MobiDB-lite"/>
    </source>
</evidence>
<sequence length="141" mass="14222">MRVRLLVVSLWLLAVPLGAGAQAPPQPSPPPPVEEEGTQPITGERPVPGAPEDVGEHEQACHPVPPTGAVGSPPSASEEPPGIGGSGTVAPAPDEKKSPTCPCLPEDPAGPCPCPLHGNPAMRPCPPGDAEVSGCQPRPEQ</sequence>
<evidence type="ECO:0000256" key="2">
    <source>
        <dbReference type="SAM" id="SignalP"/>
    </source>
</evidence>
<proteinExistence type="predicted"/>
<dbReference type="EMBL" id="JABBJJ010000074">
    <property type="protein sequence ID" value="NMO16655.1"/>
    <property type="molecule type" value="Genomic_DNA"/>
</dbReference>
<organism evidence="3 4">
    <name type="scientific">Pyxidicoccus fallax</name>
    <dbReference type="NCBI Taxonomy" id="394095"/>
    <lineage>
        <taxon>Bacteria</taxon>
        <taxon>Pseudomonadati</taxon>
        <taxon>Myxococcota</taxon>
        <taxon>Myxococcia</taxon>
        <taxon>Myxococcales</taxon>
        <taxon>Cystobacterineae</taxon>
        <taxon>Myxococcaceae</taxon>
        <taxon>Pyxidicoccus</taxon>
    </lineage>
</organism>
<name>A0A848LGT1_9BACT</name>
<protein>
    <submittedName>
        <fullName evidence="3">Uncharacterized protein</fullName>
    </submittedName>
</protein>
<evidence type="ECO:0000313" key="3">
    <source>
        <dbReference type="EMBL" id="NMO16655.1"/>
    </source>
</evidence>
<keyword evidence="4" id="KW-1185">Reference proteome</keyword>
<accession>A0A848LGT1</accession>